<dbReference type="AlphaFoldDB" id="A0A0R3TS16"/>
<dbReference type="EMBL" id="UZAE01013037">
    <property type="protein sequence ID" value="VDO07881.1"/>
    <property type="molecule type" value="Genomic_DNA"/>
</dbReference>
<organism evidence="4">
    <name type="scientific">Rodentolepis nana</name>
    <name type="common">Dwarf tapeworm</name>
    <name type="synonym">Hymenolepis nana</name>
    <dbReference type="NCBI Taxonomy" id="102285"/>
    <lineage>
        <taxon>Eukaryota</taxon>
        <taxon>Metazoa</taxon>
        <taxon>Spiralia</taxon>
        <taxon>Lophotrochozoa</taxon>
        <taxon>Platyhelminthes</taxon>
        <taxon>Cestoda</taxon>
        <taxon>Eucestoda</taxon>
        <taxon>Cyclophyllidea</taxon>
        <taxon>Hymenolepididae</taxon>
        <taxon>Rodentolepis</taxon>
    </lineage>
</organism>
<accession>A0A0R3TS16</accession>
<dbReference type="OrthoDB" id="10401978at2759"/>
<reference evidence="2 3" key="2">
    <citation type="submission" date="2018-11" db="EMBL/GenBank/DDBJ databases">
        <authorList>
            <consortium name="Pathogen Informatics"/>
        </authorList>
    </citation>
    <scope>NUCLEOTIDE SEQUENCE [LARGE SCALE GENOMIC DNA]</scope>
</reference>
<evidence type="ECO:0000313" key="4">
    <source>
        <dbReference type="WBParaSite" id="HNAJ_0001041301-mRNA-1"/>
    </source>
</evidence>
<name>A0A0R3TS16_RODNA</name>
<dbReference type="WBParaSite" id="HNAJ_0001041301-mRNA-1">
    <property type="protein sequence ID" value="HNAJ_0001041301-mRNA-1"/>
    <property type="gene ID" value="HNAJ_0001041301"/>
</dbReference>
<feature type="region of interest" description="Disordered" evidence="1">
    <location>
        <begin position="1"/>
        <end position="24"/>
    </location>
</feature>
<dbReference type="Proteomes" id="UP000278807">
    <property type="component" value="Unassembled WGS sequence"/>
</dbReference>
<sequence length="260" mass="28196">MRRDTDRSSCFPPPTTANNPPNIQPRLLVPIKDMENMVPFGNIGTNSSVVLDSVPCGMSQQISSAPSGICTTQTPNMIIQNSSLPGIIPRMDQQTSNLITNATIANFISKLASNISTSLMDRAVVNVTKSRAMNNPISSLEEIGELVSGLSILTNNLNASIANIIMPNNRISPTSNIQNIVPPTNSSSSFASDTLKSLLTKPSAQQLSGKENLPIVIDDDSGNGRNENIQTLKPVRNRTQRNQRRKGVSREEVKQFINRS</sequence>
<gene>
    <name evidence="2" type="ORF">HNAJ_LOCUS10408</name>
</gene>
<evidence type="ECO:0000256" key="1">
    <source>
        <dbReference type="SAM" id="MobiDB-lite"/>
    </source>
</evidence>
<protein>
    <submittedName>
        <fullName evidence="2 4">Uncharacterized protein</fullName>
    </submittedName>
</protein>
<evidence type="ECO:0000313" key="2">
    <source>
        <dbReference type="EMBL" id="VDO07881.1"/>
    </source>
</evidence>
<feature type="region of interest" description="Disordered" evidence="1">
    <location>
        <begin position="236"/>
        <end position="260"/>
    </location>
</feature>
<evidence type="ECO:0000313" key="3">
    <source>
        <dbReference type="Proteomes" id="UP000278807"/>
    </source>
</evidence>
<feature type="compositionally biased region" description="Basic residues" evidence="1">
    <location>
        <begin position="236"/>
        <end position="247"/>
    </location>
</feature>
<keyword evidence="3" id="KW-1185">Reference proteome</keyword>
<proteinExistence type="predicted"/>
<dbReference type="STRING" id="102285.A0A0R3TS16"/>
<reference evidence="4" key="1">
    <citation type="submission" date="2017-02" db="UniProtKB">
        <authorList>
            <consortium name="WormBaseParasite"/>
        </authorList>
    </citation>
    <scope>IDENTIFICATION</scope>
</reference>